<dbReference type="Gene3D" id="3.40.462.20">
    <property type="match status" value="1"/>
</dbReference>
<feature type="non-terminal residue" evidence="8">
    <location>
        <position position="1"/>
    </location>
</feature>
<evidence type="ECO:0000256" key="6">
    <source>
        <dbReference type="SAM" id="MobiDB-lite"/>
    </source>
</evidence>
<dbReference type="EMBL" id="LFIW01002705">
    <property type="protein sequence ID" value="KZL64339.1"/>
    <property type="molecule type" value="Genomic_DNA"/>
</dbReference>
<keyword evidence="5" id="KW-0560">Oxidoreductase</keyword>
<dbReference type="GO" id="GO:0016491">
    <property type="term" value="F:oxidoreductase activity"/>
    <property type="evidence" value="ECO:0007669"/>
    <property type="project" value="UniProtKB-KW"/>
</dbReference>
<dbReference type="SUPFAM" id="SSF56176">
    <property type="entry name" value="FAD-binding/transporter-associated domain-like"/>
    <property type="match status" value="1"/>
</dbReference>
<dbReference type="InterPro" id="IPR050416">
    <property type="entry name" value="FAD-linked_Oxidoreductase"/>
</dbReference>
<accession>A0A166M699</accession>
<sequence length="585" mass="64405">LASIIPSATRCLVSRSFWRLDLGRLSYTLQTATFLPRGRTLACVTLDRPNLPQSGKLAQHHTSAHIHSALANLETRNQEEEKRKGKKSERMSASPPLPILYAEDTPFSEYSTAVWGRVFNARRDFSRRPAAVVQATRKAHVVEAVRLAAEHGWRVSVRSGGHSWAAWSVRDEALLLDLGGFGKGIGGEEGIVYDSATGVVSVAPARTGREVNAYLAGQIGGPGDESVEGVGRWFPGGHCPDVGLGGFLLQGGMGWNCKNWGWACENVVAIDVVTADARELRCSETENADLFWAARGAGPGFPAIVARFHLRTRPLTGIFQSLYFYPLDRFEEILSWVIKVCPKASPELEIVLLALTPPGQTTPQIMANFLSFSTNPEALIPLHSSHPPRPLATVFANPTSLPQQYVEQDAANPPSHRYISENAYVSNDADVPKVLKKAFTELPTPQSFALYFSMNPCSRRRQAGGGAAVANGAGDDKGESMPDMALSMQSDHYFALYTCYPDAEDDERCQGWVNDIMAGVERDSVGSYLGDADFRYRRTKFWGEEQGKRLMEVRRKWDPAGRIAGFLDPEDKSRADGLKNEFEWK</sequence>
<dbReference type="Pfam" id="PF01565">
    <property type="entry name" value="FAD_binding_4"/>
    <property type="match status" value="1"/>
</dbReference>
<protein>
    <submittedName>
        <fullName evidence="8">Fad binding domain protein</fullName>
    </submittedName>
</protein>
<evidence type="ECO:0000259" key="7">
    <source>
        <dbReference type="PROSITE" id="PS51387"/>
    </source>
</evidence>
<evidence type="ECO:0000313" key="9">
    <source>
        <dbReference type="Proteomes" id="UP000076584"/>
    </source>
</evidence>
<evidence type="ECO:0000256" key="2">
    <source>
        <dbReference type="ARBA" id="ARBA00005466"/>
    </source>
</evidence>
<keyword evidence="3" id="KW-0285">Flavoprotein</keyword>
<dbReference type="InterPro" id="IPR036318">
    <property type="entry name" value="FAD-bd_PCMH-like_sf"/>
</dbReference>
<dbReference type="STRING" id="1573173.A0A166M699"/>
<dbReference type="Gene3D" id="3.30.465.10">
    <property type="match status" value="1"/>
</dbReference>
<keyword evidence="9" id="KW-1185">Reference proteome</keyword>
<dbReference type="AlphaFoldDB" id="A0A166M699"/>
<reference evidence="8 9" key="1">
    <citation type="submission" date="2015-06" db="EMBL/GenBank/DDBJ databases">
        <title>Survival trade-offs in plant roots during colonization by closely related pathogenic and mutualistic fungi.</title>
        <authorList>
            <person name="Hacquard S."/>
            <person name="Kracher B."/>
            <person name="Hiruma K."/>
            <person name="Weinman A."/>
            <person name="Muench P."/>
            <person name="Garrido Oter R."/>
            <person name="Ver Loren van Themaat E."/>
            <person name="Dallerey J.-F."/>
            <person name="Damm U."/>
            <person name="Henrissat B."/>
            <person name="Lespinet O."/>
            <person name="Thon M."/>
            <person name="Kemen E."/>
            <person name="McHardy A.C."/>
            <person name="Schulze-Lefert P."/>
            <person name="O'Connell R.J."/>
        </authorList>
    </citation>
    <scope>NUCLEOTIDE SEQUENCE [LARGE SCALE GENOMIC DNA]</scope>
    <source>
        <strain evidence="8 9">MAFF 238704</strain>
    </source>
</reference>
<comment type="caution">
    <text evidence="8">The sequence shown here is derived from an EMBL/GenBank/DDBJ whole genome shotgun (WGS) entry which is preliminary data.</text>
</comment>
<comment type="cofactor">
    <cofactor evidence="1">
        <name>FAD</name>
        <dbReference type="ChEBI" id="CHEBI:57692"/>
    </cofactor>
</comment>
<evidence type="ECO:0000256" key="1">
    <source>
        <dbReference type="ARBA" id="ARBA00001974"/>
    </source>
</evidence>
<keyword evidence="4" id="KW-0274">FAD</keyword>
<dbReference type="InterPro" id="IPR016169">
    <property type="entry name" value="FAD-bd_PCMH_sub2"/>
</dbReference>
<feature type="region of interest" description="Disordered" evidence="6">
    <location>
        <begin position="72"/>
        <end position="94"/>
    </location>
</feature>
<evidence type="ECO:0000313" key="8">
    <source>
        <dbReference type="EMBL" id="KZL64339.1"/>
    </source>
</evidence>
<comment type="similarity">
    <text evidence="2">Belongs to the oxygen-dependent FAD-linked oxidoreductase family.</text>
</comment>
<evidence type="ECO:0000256" key="4">
    <source>
        <dbReference type="ARBA" id="ARBA00022827"/>
    </source>
</evidence>
<feature type="domain" description="FAD-binding PCMH-type" evidence="7">
    <location>
        <begin position="125"/>
        <end position="315"/>
    </location>
</feature>
<dbReference type="PANTHER" id="PTHR42973">
    <property type="entry name" value="BINDING OXIDOREDUCTASE, PUTATIVE (AFU_ORTHOLOGUE AFUA_1G17690)-RELATED"/>
    <property type="match status" value="1"/>
</dbReference>
<dbReference type="InterPro" id="IPR016166">
    <property type="entry name" value="FAD-bd_PCMH"/>
</dbReference>
<evidence type="ECO:0000256" key="5">
    <source>
        <dbReference type="ARBA" id="ARBA00023002"/>
    </source>
</evidence>
<dbReference type="Proteomes" id="UP000076584">
    <property type="component" value="Unassembled WGS sequence"/>
</dbReference>
<proteinExistence type="inferred from homology"/>
<dbReference type="InterPro" id="IPR006094">
    <property type="entry name" value="Oxid_FAD_bind_N"/>
</dbReference>
<dbReference type="Gene3D" id="3.30.43.10">
    <property type="entry name" value="Uridine Diphospho-n-acetylenolpyruvylglucosamine Reductase, domain 2"/>
    <property type="match status" value="1"/>
</dbReference>
<organism evidence="8 9">
    <name type="scientific">Colletotrichum incanum</name>
    <name type="common">Soybean anthracnose fungus</name>
    <dbReference type="NCBI Taxonomy" id="1573173"/>
    <lineage>
        <taxon>Eukaryota</taxon>
        <taxon>Fungi</taxon>
        <taxon>Dikarya</taxon>
        <taxon>Ascomycota</taxon>
        <taxon>Pezizomycotina</taxon>
        <taxon>Sordariomycetes</taxon>
        <taxon>Hypocreomycetidae</taxon>
        <taxon>Glomerellales</taxon>
        <taxon>Glomerellaceae</taxon>
        <taxon>Colletotrichum</taxon>
        <taxon>Colletotrichum spaethianum species complex</taxon>
    </lineage>
</organism>
<name>A0A166M699_COLIC</name>
<dbReference type="InterPro" id="IPR016167">
    <property type="entry name" value="FAD-bd_PCMH_sub1"/>
</dbReference>
<dbReference type="PANTHER" id="PTHR42973:SF39">
    <property type="entry name" value="FAD-BINDING PCMH-TYPE DOMAIN-CONTAINING PROTEIN"/>
    <property type="match status" value="1"/>
</dbReference>
<evidence type="ECO:0000256" key="3">
    <source>
        <dbReference type="ARBA" id="ARBA00022630"/>
    </source>
</evidence>
<dbReference type="GO" id="GO:0071949">
    <property type="term" value="F:FAD binding"/>
    <property type="evidence" value="ECO:0007669"/>
    <property type="project" value="InterPro"/>
</dbReference>
<dbReference type="PROSITE" id="PS51387">
    <property type="entry name" value="FAD_PCMH"/>
    <property type="match status" value="1"/>
</dbReference>
<gene>
    <name evidence="8" type="ORF">CI238_03837</name>
</gene>